<comment type="caution">
    <text evidence="1">The sequence shown here is derived from an EMBL/GenBank/DDBJ whole genome shotgun (WGS) entry which is preliminary data.</text>
</comment>
<dbReference type="EMBL" id="JBHFAB010000013">
    <property type="protein sequence ID" value="MFC1418587.1"/>
    <property type="molecule type" value="Genomic_DNA"/>
</dbReference>
<name>A0ABV6VXU1_9ACTN</name>
<dbReference type="RefSeq" id="WP_380537383.1">
    <property type="nucleotide sequence ID" value="NZ_JBHFAB010000013.1"/>
</dbReference>
<accession>A0ABV6VXU1</accession>
<reference evidence="1 2" key="1">
    <citation type="submission" date="2024-09" db="EMBL/GenBank/DDBJ databases">
        <authorList>
            <person name="Lee S.D."/>
        </authorList>
    </citation>
    <scope>NUCLEOTIDE SEQUENCE [LARGE SCALE GENOMIC DNA]</scope>
    <source>
        <strain evidence="1 2">N8-3</strain>
    </source>
</reference>
<evidence type="ECO:0000313" key="2">
    <source>
        <dbReference type="Proteomes" id="UP001592531"/>
    </source>
</evidence>
<protein>
    <submittedName>
        <fullName evidence="1">Uncharacterized protein</fullName>
    </submittedName>
</protein>
<proteinExistence type="predicted"/>
<keyword evidence="2" id="KW-1185">Reference proteome</keyword>
<sequence length="101" mass="10399">MSFASIKTALVHLFGIEETRAHALVEAVITDALPVLQQARQDITNDVVKLVGEAKADGAALYTEALADVKTEIAALKALINSTPAPAPVAVADPTPVAPTA</sequence>
<evidence type="ECO:0000313" key="1">
    <source>
        <dbReference type="EMBL" id="MFC1418587.1"/>
    </source>
</evidence>
<gene>
    <name evidence="1" type="ORF">ACEZDE_18410</name>
</gene>
<dbReference type="Proteomes" id="UP001592531">
    <property type="component" value="Unassembled WGS sequence"/>
</dbReference>
<organism evidence="1 2">
    <name type="scientific">Streptacidiphilus cavernicola</name>
    <dbReference type="NCBI Taxonomy" id="3342716"/>
    <lineage>
        <taxon>Bacteria</taxon>
        <taxon>Bacillati</taxon>
        <taxon>Actinomycetota</taxon>
        <taxon>Actinomycetes</taxon>
        <taxon>Kitasatosporales</taxon>
        <taxon>Streptomycetaceae</taxon>
        <taxon>Streptacidiphilus</taxon>
    </lineage>
</organism>